<keyword evidence="5" id="KW-1185">Reference proteome</keyword>
<evidence type="ECO:0000313" key="5">
    <source>
        <dbReference type="Proteomes" id="UP000474630"/>
    </source>
</evidence>
<evidence type="ECO:0000259" key="3">
    <source>
        <dbReference type="Pfam" id="PF13351"/>
    </source>
</evidence>
<dbReference type="AlphaFoldDB" id="A0A6C0RHW0"/>
<reference evidence="4 5" key="1">
    <citation type="submission" date="2020-02" db="EMBL/GenBank/DDBJ databases">
        <title>Genome sequencing for Draconibacterium sp. strain M1.</title>
        <authorList>
            <person name="Park S.-J."/>
        </authorList>
    </citation>
    <scope>NUCLEOTIDE SEQUENCE [LARGE SCALE GENOMIC DNA]</scope>
    <source>
        <strain evidence="4 5">M1</strain>
    </source>
</reference>
<dbReference type="Pfam" id="PF13351">
    <property type="entry name" value="DUF4099"/>
    <property type="match status" value="1"/>
</dbReference>
<name>A0A6C0RHW0_9BACT</name>
<feature type="compositionally biased region" description="Basic and acidic residues" evidence="1">
    <location>
        <begin position="202"/>
        <end position="211"/>
    </location>
</feature>
<dbReference type="InterPro" id="IPR025222">
    <property type="entry name" value="DUF3945"/>
</dbReference>
<dbReference type="InterPro" id="IPR025343">
    <property type="entry name" value="DUF4099"/>
</dbReference>
<accession>A0A6C0RHW0</accession>
<evidence type="ECO:0000313" key="4">
    <source>
        <dbReference type="EMBL" id="QIA09123.1"/>
    </source>
</evidence>
<proteinExistence type="predicted"/>
<feature type="domain" description="DUF3945" evidence="2">
    <location>
        <begin position="148"/>
        <end position="199"/>
    </location>
</feature>
<dbReference type="Pfam" id="PF13101">
    <property type="entry name" value="DUF3945"/>
    <property type="match status" value="1"/>
</dbReference>
<evidence type="ECO:0000259" key="2">
    <source>
        <dbReference type="Pfam" id="PF13101"/>
    </source>
</evidence>
<evidence type="ECO:0000256" key="1">
    <source>
        <dbReference type="SAM" id="MobiDB-lite"/>
    </source>
</evidence>
<organism evidence="4 5">
    <name type="scientific">Draconibacterium halophilum</name>
    <dbReference type="NCBI Taxonomy" id="2706887"/>
    <lineage>
        <taxon>Bacteria</taxon>
        <taxon>Pseudomonadati</taxon>
        <taxon>Bacteroidota</taxon>
        <taxon>Bacteroidia</taxon>
        <taxon>Marinilabiliales</taxon>
        <taxon>Prolixibacteraceae</taxon>
        <taxon>Draconibacterium</taxon>
    </lineage>
</organism>
<dbReference type="RefSeq" id="WP_163348054.1">
    <property type="nucleotide sequence ID" value="NZ_CP048409.1"/>
</dbReference>
<sequence length="221" mass="25418">MEQSTRIKKEEIPFEKLEKVGVDKEFVSRMDQNELKDFLNGFRSQKLYTINATINDEQKRIPAKLRLKKEQDGSITVKVHPIQRLSIPEKYMGHTFSQEERNKLVAERNLGKTIELTGKDGKKDSYYLALDPKTNELIPLRTKNIKVPDKIKGATLSAEQKQKLARGEKVYLDKMTGRNGKQFGASLQVDAANRTINFSEFKQEKAQDKKMAKSKGVQMER</sequence>
<feature type="domain" description="DUF4099" evidence="3">
    <location>
        <begin position="7"/>
        <end position="84"/>
    </location>
</feature>
<dbReference type="KEGG" id="drc:G0Q07_15980"/>
<protein>
    <submittedName>
        <fullName evidence="4">DUF3945 domain-containing protein</fullName>
    </submittedName>
</protein>
<feature type="region of interest" description="Disordered" evidence="1">
    <location>
        <begin position="202"/>
        <end position="221"/>
    </location>
</feature>
<dbReference type="Proteomes" id="UP000474630">
    <property type="component" value="Chromosome"/>
</dbReference>
<dbReference type="EMBL" id="CP048409">
    <property type="protein sequence ID" value="QIA09123.1"/>
    <property type="molecule type" value="Genomic_DNA"/>
</dbReference>
<gene>
    <name evidence="4" type="ORF">G0Q07_15980</name>
</gene>